<accession>A0ABQ0LCV2</accession>
<dbReference type="InterPro" id="IPR027417">
    <property type="entry name" value="P-loop_NTPase"/>
</dbReference>
<sequence>MPDRLRPRFSTTVSSLATQHIANSERRGRPWLSRAEDDDVPALWRCRASTHPTFESQLYLPSTVSACDAVERHPLVPFLVDFEGPVARALVVIFFCKAALDVDRARWMPPHRVILSAPRRAYAVALRQPTCIGRPTDGAKVTRWQAAQLEAQKSSAAFRFANGMVWSCRPRPPTVNANLSLGSVLGSSRRHKARVHPSLPPATMLTAHTISIGPIAGGTGGAGGAAVDQGGTGGVGQGPSFIINAQSAFFGGNSYSAIPSPDKEQVNVACPPPSKYFEGRGDILQQLKDFFGTTSQEEQIVVLLHGLGGVGKTQVALKFITSSSERWCFLHFIGLGLLIVRVRFTQSFKITAQNAETIEAGYQSIAKAQQVGTSMEHALTWLQSTKSEWVLLLDNADNLQLNLEEYLPKCCHGNILITSRNPALAIHTGDPDRSILVSDLDVATA</sequence>
<reference evidence="1" key="1">
    <citation type="submission" date="2014-09" db="EMBL/GenBank/DDBJ databases">
        <title>Genome sequence of the luminous mushroom Mycena chlorophos for searching fungal bioluminescence genes.</title>
        <authorList>
            <person name="Tanaka Y."/>
            <person name="Kasuga D."/>
            <person name="Oba Y."/>
            <person name="Hase S."/>
            <person name="Sato K."/>
            <person name="Oba Y."/>
            <person name="Sakakibara Y."/>
        </authorList>
    </citation>
    <scope>NUCLEOTIDE SEQUENCE</scope>
</reference>
<organism evidence="1 2">
    <name type="scientific">Mycena chlorophos</name>
    <name type="common">Agaric fungus</name>
    <name type="synonym">Agaricus chlorophos</name>
    <dbReference type="NCBI Taxonomy" id="658473"/>
    <lineage>
        <taxon>Eukaryota</taxon>
        <taxon>Fungi</taxon>
        <taxon>Dikarya</taxon>
        <taxon>Basidiomycota</taxon>
        <taxon>Agaricomycotina</taxon>
        <taxon>Agaricomycetes</taxon>
        <taxon>Agaricomycetidae</taxon>
        <taxon>Agaricales</taxon>
        <taxon>Marasmiineae</taxon>
        <taxon>Mycenaceae</taxon>
        <taxon>Mycena</taxon>
    </lineage>
</organism>
<protein>
    <recommendedName>
        <fullName evidence="3">NB-ARC domain-containing protein</fullName>
    </recommendedName>
</protein>
<evidence type="ECO:0008006" key="3">
    <source>
        <dbReference type="Google" id="ProtNLM"/>
    </source>
</evidence>
<dbReference type="SUPFAM" id="SSF52540">
    <property type="entry name" value="P-loop containing nucleoside triphosphate hydrolases"/>
    <property type="match status" value="1"/>
</dbReference>
<name>A0ABQ0LCV2_MYCCL</name>
<dbReference type="Proteomes" id="UP000815677">
    <property type="component" value="Unassembled WGS sequence"/>
</dbReference>
<dbReference type="EMBL" id="DF845146">
    <property type="protein sequence ID" value="GAT48965.1"/>
    <property type="molecule type" value="Genomic_DNA"/>
</dbReference>
<evidence type="ECO:0000313" key="1">
    <source>
        <dbReference type="EMBL" id="GAT48965.1"/>
    </source>
</evidence>
<proteinExistence type="predicted"/>
<evidence type="ECO:0000313" key="2">
    <source>
        <dbReference type="Proteomes" id="UP000815677"/>
    </source>
</evidence>
<gene>
    <name evidence="1" type="ORF">MCHLO_06328</name>
</gene>
<keyword evidence="2" id="KW-1185">Reference proteome</keyword>
<dbReference type="Gene3D" id="3.40.50.300">
    <property type="entry name" value="P-loop containing nucleotide triphosphate hydrolases"/>
    <property type="match status" value="1"/>
</dbReference>
<feature type="non-terminal residue" evidence="1">
    <location>
        <position position="445"/>
    </location>
</feature>